<dbReference type="InterPro" id="IPR000210">
    <property type="entry name" value="BTB/POZ_dom"/>
</dbReference>
<dbReference type="Gene3D" id="3.30.710.10">
    <property type="entry name" value="Potassium Channel Kv1.1, Chain A"/>
    <property type="match status" value="1"/>
</dbReference>
<accession>A0AAN5D1Y9</accession>
<dbReference type="PROSITE" id="PS50097">
    <property type="entry name" value="BTB"/>
    <property type="match status" value="1"/>
</dbReference>
<gene>
    <name evidence="2" type="ORF">PMAYCL1PPCAC_24800</name>
</gene>
<dbReference type="Gene3D" id="2.60.210.10">
    <property type="entry name" value="Apoptosis, Tumor Necrosis Factor Receptor Associated Protein 2, Chain A"/>
    <property type="match status" value="1"/>
</dbReference>
<dbReference type="PANTHER" id="PTHR47022:SF1">
    <property type="entry name" value="BTB AND MATH DOMAIN-CONTAINING PROTEIN 36-RELATED"/>
    <property type="match status" value="1"/>
</dbReference>
<feature type="non-terminal residue" evidence="2">
    <location>
        <position position="289"/>
    </location>
</feature>
<dbReference type="AlphaFoldDB" id="A0AAN5D1Y9"/>
<dbReference type="EMBL" id="BTRK01000005">
    <property type="protein sequence ID" value="GMR54605.1"/>
    <property type="molecule type" value="Genomic_DNA"/>
</dbReference>
<dbReference type="SUPFAM" id="SSF49599">
    <property type="entry name" value="TRAF domain-like"/>
    <property type="match status" value="1"/>
</dbReference>
<dbReference type="InterPro" id="IPR011333">
    <property type="entry name" value="SKP1/BTB/POZ_sf"/>
</dbReference>
<organism evidence="2 3">
    <name type="scientific">Pristionchus mayeri</name>
    <dbReference type="NCBI Taxonomy" id="1317129"/>
    <lineage>
        <taxon>Eukaryota</taxon>
        <taxon>Metazoa</taxon>
        <taxon>Ecdysozoa</taxon>
        <taxon>Nematoda</taxon>
        <taxon>Chromadorea</taxon>
        <taxon>Rhabditida</taxon>
        <taxon>Rhabditina</taxon>
        <taxon>Diplogasteromorpha</taxon>
        <taxon>Diplogasteroidea</taxon>
        <taxon>Neodiplogasteridae</taxon>
        <taxon>Pristionchus</taxon>
    </lineage>
</organism>
<comment type="caution">
    <text evidence="2">The sequence shown here is derived from an EMBL/GenBank/DDBJ whole genome shotgun (WGS) entry which is preliminary data.</text>
</comment>
<reference evidence="3" key="1">
    <citation type="submission" date="2022-10" db="EMBL/GenBank/DDBJ databases">
        <title>Genome assembly of Pristionchus species.</title>
        <authorList>
            <person name="Yoshida K."/>
            <person name="Sommer R.J."/>
        </authorList>
    </citation>
    <scope>NUCLEOTIDE SEQUENCE [LARGE SCALE GENOMIC DNA]</scope>
    <source>
        <strain evidence="3">RS5460</strain>
    </source>
</reference>
<dbReference type="PANTHER" id="PTHR47022">
    <property type="entry name" value="BTB AND MATH DOMAIN-CONTAINING PROTEIN 36-RELATED"/>
    <property type="match status" value="1"/>
</dbReference>
<name>A0AAN5D1Y9_9BILA</name>
<dbReference type="Proteomes" id="UP001328107">
    <property type="component" value="Unassembled WGS sequence"/>
</dbReference>
<dbReference type="InterPro" id="IPR008974">
    <property type="entry name" value="TRAF-like"/>
</dbReference>
<evidence type="ECO:0000259" key="1">
    <source>
        <dbReference type="PROSITE" id="PS50097"/>
    </source>
</evidence>
<dbReference type="SMART" id="SM00225">
    <property type="entry name" value="BTB"/>
    <property type="match status" value="1"/>
</dbReference>
<sequence length="289" mass="32839">MPPPTKKVKEISSSPPDGTVRIEMEKVSSIREESIIYSTGVNVRGVSWKGQVVRGGTRDLSTLFATLHCLPNQSTPWSVDVDSVFILLNSDPCKNVEEKCSRSHLFCGMEDDDDDYICSGIRGITFKEIIDENKGFLKDDKVIVEVRFWIYNMTGFRDVPRFDFTDPNEPLHDVALLINGEKIYASKQILASHSPVFKAMFYGNFSEKKEKEIELKEVNREVSFDVMIDIHTAYLTHSDVSAEFLLKLGDRFQIVCVIDRVEKFLINSLDVSPTQKLRIADQYNLAGLQ</sequence>
<keyword evidence="3" id="KW-1185">Reference proteome</keyword>
<feature type="domain" description="BTB" evidence="1">
    <location>
        <begin position="172"/>
        <end position="230"/>
    </location>
</feature>
<dbReference type="SUPFAM" id="SSF54695">
    <property type="entry name" value="POZ domain"/>
    <property type="match status" value="1"/>
</dbReference>
<evidence type="ECO:0000313" key="2">
    <source>
        <dbReference type="EMBL" id="GMR54605.1"/>
    </source>
</evidence>
<protein>
    <recommendedName>
        <fullName evidence="1">BTB domain-containing protein</fullName>
    </recommendedName>
</protein>
<dbReference type="Pfam" id="PF00651">
    <property type="entry name" value="BTB"/>
    <property type="match status" value="1"/>
</dbReference>
<dbReference type="InterPro" id="IPR002083">
    <property type="entry name" value="MATH/TRAF_dom"/>
</dbReference>
<proteinExistence type="predicted"/>
<dbReference type="Pfam" id="PF00917">
    <property type="entry name" value="MATH"/>
    <property type="match status" value="1"/>
</dbReference>
<evidence type="ECO:0000313" key="3">
    <source>
        <dbReference type="Proteomes" id="UP001328107"/>
    </source>
</evidence>